<dbReference type="EMBL" id="UYYF01004447">
    <property type="protein sequence ID" value="VDN04208.1"/>
    <property type="molecule type" value="Genomic_DNA"/>
</dbReference>
<keyword evidence="2" id="KW-1185">Reference proteome</keyword>
<evidence type="ECO:0000313" key="2">
    <source>
        <dbReference type="Proteomes" id="UP000276776"/>
    </source>
</evidence>
<name>A0A0N5D1T5_THECL</name>
<dbReference type="AlphaFoldDB" id="A0A0N5D1T5"/>
<dbReference type="WBParaSite" id="TCLT_0000682401-mRNA-1">
    <property type="protein sequence ID" value="TCLT_0000682401-mRNA-1"/>
    <property type="gene ID" value="TCLT_0000682401"/>
</dbReference>
<proteinExistence type="predicted"/>
<accession>A0A0N5D1T5</accession>
<dbReference type="OrthoDB" id="5876499at2759"/>
<reference evidence="1 2" key="2">
    <citation type="submission" date="2018-11" db="EMBL/GenBank/DDBJ databases">
        <authorList>
            <consortium name="Pathogen Informatics"/>
        </authorList>
    </citation>
    <scope>NUCLEOTIDE SEQUENCE [LARGE SCALE GENOMIC DNA]</scope>
</reference>
<dbReference type="Proteomes" id="UP000276776">
    <property type="component" value="Unassembled WGS sequence"/>
</dbReference>
<evidence type="ECO:0000313" key="3">
    <source>
        <dbReference type="WBParaSite" id="TCLT_0000682401-mRNA-1"/>
    </source>
</evidence>
<protein>
    <submittedName>
        <fullName evidence="1 3">Uncharacterized protein</fullName>
    </submittedName>
</protein>
<organism evidence="3">
    <name type="scientific">Thelazia callipaeda</name>
    <name type="common">Oriental eyeworm</name>
    <name type="synonym">Parasitic nematode</name>
    <dbReference type="NCBI Taxonomy" id="103827"/>
    <lineage>
        <taxon>Eukaryota</taxon>
        <taxon>Metazoa</taxon>
        <taxon>Ecdysozoa</taxon>
        <taxon>Nematoda</taxon>
        <taxon>Chromadorea</taxon>
        <taxon>Rhabditida</taxon>
        <taxon>Spirurina</taxon>
        <taxon>Spiruromorpha</taxon>
        <taxon>Thelazioidea</taxon>
        <taxon>Thelaziidae</taxon>
        <taxon>Thelazia</taxon>
    </lineage>
</organism>
<evidence type="ECO:0000313" key="1">
    <source>
        <dbReference type="EMBL" id="VDN04208.1"/>
    </source>
</evidence>
<gene>
    <name evidence="1" type="ORF">TCLT_LOCUS6813</name>
</gene>
<sequence>MQTVEELFRNVISRICVCLFTKRHESRKIEQAKARMRSENWSFLTAPIAMEPSNIMLTHAFGKNLHFLTESIEEEPGVAASGSLDDSNPIQCLTDEQQLAEVQLLGSSSGNPTTKTSQ</sequence>
<reference evidence="3" key="1">
    <citation type="submission" date="2017-02" db="UniProtKB">
        <authorList>
            <consortium name="WormBaseParasite"/>
        </authorList>
    </citation>
    <scope>IDENTIFICATION</scope>
</reference>